<dbReference type="EMBL" id="FOTJ01000013">
    <property type="protein sequence ID" value="SFL49992.1"/>
    <property type="molecule type" value="Genomic_DNA"/>
</dbReference>
<accession>A0A1I4I6F5</accession>
<protein>
    <submittedName>
        <fullName evidence="1">Uncharacterized protein</fullName>
    </submittedName>
</protein>
<reference evidence="1 2" key="1">
    <citation type="submission" date="2016-10" db="EMBL/GenBank/DDBJ databases">
        <authorList>
            <person name="de Groot N.N."/>
        </authorList>
    </citation>
    <scope>NUCLEOTIDE SEQUENCE [LARGE SCALE GENOMIC DNA]</scope>
    <source>
        <strain evidence="1 2">M79</strain>
    </source>
</reference>
<dbReference type="Proteomes" id="UP000181969">
    <property type="component" value="Unassembled WGS sequence"/>
</dbReference>
<evidence type="ECO:0000313" key="2">
    <source>
        <dbReference type="Proteomes" id="UP000181969"/>
    </source>
</evidence>
<name>A0A1I4I6F5_9LACT</name>
<evidence type="ECO:0000313" key="1">
    <source>
        <dbReference type="EMBL" id="SFL49992.1"/>
    </source>
</evidence>
<organism evidence="1 2">
    <name type="scientific">Lactococcus garvieae</name>
    <dbReference type="NCBI Taxonomy" id="1363"/>
    <lineage>
        <taxon>Bacteria</taxon>
        <taxon>Bacillati</taxon>
        <taxon>Bacillota</taxon>
        <taxon>Bacilli</taxon>
        <taxon>Lactobacillales</taxon>
        <taxon>Streptococcaceae</taxon>
        <taxon>Lactococcus</taxon>
    </lineage>
</organism>
<dbReference type="AlphaFoldDB" id="A0A1I4I6F5"/>
<proteinExistence type="predicted"/>
<sequence>MDFYEFKEYIEENCRAKTLFHEKMTNYFQTQARNSEKKIILTRSQINSEVRKAWNSSLQNLYDTVKKEVKTKRTDAPQIKREKWINKISELEVLDNFTEEIDNAEFY</sequence>
<gene>
    <name evidence="1" type="ORF">SAMN05216438_11345</name>
</gene>
<dbReference type="RefSeq" id="WP_074751677.1">
    <property type="nucleotide sequence ID" value="NZ_FOTJ01000013.1"/>
</dbReference>